<dbReference type="OrthoDB" id="7561710at2"/>
<dbReference type="RefSeq" id="WP_135083446.1">
    <property type="nucleotide sequence ID" value="NZ_SPDV01000003.1"/>
</dbReference>
<organism evidence="1 2">
    <name type="scientific">Sphingomonas parva</name>
    <dbReference type="NCBI Taxonomy" id="2555898"/>
    <lineage>
        <taxon>Bacteria</taxon>
        <taxon>Pseudomonadati</taxon>
        <taxon>Pseudomonadota</taxon>
        <taxon>Alphaproteobacteria</taxon>
        <taxon>Sphingomonadales</taxon>
        <taxon>Sphingomonadaceae</taxon>
        <taxon>Sphingomonas</taxon>
    </lineage>
</organism>
<protein>
    <submittedName>
        <fullName evidence="1">DUF3631 domain-containing protein</fullName>
    </submittedName>
</protein>
<gene>
    <name evidence="1" type="ORF">E2493_02645</name>
</gene>
<dbReference type="EMBL" id="SPDV01000003">
    <property type="protein sequence ID" value="TFI59756.1"/>
    <property type="molecule type" value="Genomic_DNA"/>
</dbReference>
<accession>A0A4Y8ZYP3</accession>
<evidence type="ECO:0000313" key="2">
    <source>
        <dbReference type="Proteomes" id="UP000298213"/>
    </source>
</evidence>
<sequence>MDELISLGAGLAAPEELRGVLGGRGWRLISNSTEDANVRVRTSFSRRFSRRRHMTTLDEAGGENLGRLKSRLRRSPQALNALRTLGINAATADRLHLGLKEPYRSRVDGLEVADALCFPLLGEGLRALGRYAYLNLAGVTSNPPRPTSWGPGSPQVYRLGSFAPNCDVLVAAEPLDCWLAWQLAAGAHPGLAFMSRSHAEGWPAEWRSKEFWSGFRRIILVPGTGCRELEQQLAPHVGRAVESLQLPAPFGSLTEMLASPSPPSLEDVLAGAQQQVLNLPRPAAEIPPGALGRFEAAPVRITGAFVGGHSYYPFPVESRELEESERARASRIVHVYSTMILRSDGHLLTTEVLPAPRGTPTDQRILALSDGTRILSEPMVSRTGTWSFASIQRFVRWRQKGGSAPFRSLEEIIEDVEAHMADRVWLPVKGQTLLAALYVVLSHVYQVFDAIPLLLVKGPRGTGKSELGEAIARLSFNATIAGQLRAAGMIRLLDETRGLIVLDDMDGDGPTAVTGNGELAQALKTSYKRSTSLKPVADRGGRVRMVDFYGPKVIGNTRGVDAVMGSRMVAILTAKRPSRGQDPAALRNESALDELRDELHSWAMANSGGLHRVYCALPRLRVDRRGEITAPLIAIASMAGKALPARLSAILADPRTYPERRTAD</sequence>
<proteinExistence type="predicted"/>
<dbReference type="InterPro" id="IPR027417">
    <property type="entry name" value="P-loop_NTPase"/>
</dbReference>
<dbReference type="Proteomes" id="UP000298213">
    <property type="component" value="Unassembled WGS sequence"/>
</dbReference>
<evidence type="ECO:0000313" key="1">
    <source>
        <dbReference type="EMBL" id="TFI59756.1"/>
    </source>
</evidence>
<dbReference type="AlphaFoldDB" id="A0A4Y8ZYP3"/>
<name>A0A4Y8ZYP3_9SPHN</name>
<keyword evidence="2" id="KW-1185">Reference proteome</keyword>
<dbReference type="SUPFAM" id="SSF52540">
    <property type="entry name" value="P-loop containing nucleoside triphosphate hydrolases"/>
    <property type="match status" value="1"/>
</dbReference>
<comment type="caution">
    <text evidence="1">The sequence shown here is derived from an EMBL/GenBank/DDBJ whole genome shotgun (WGS) entry which is preliminary data.</text>
</comment>
<reference evidence="1 2" key="1">
    <citation type="submission" date="2019-03" db="EMBL/GenBank/DDBJ databases">
        <title>Genome sequence of Sphingomonas sp. 17J27-24.</title>
        <authorList>
            <person name="Kim M."/>
            <person name="Maeng S."/>
            <person name="Sathiyaraj S."/>
        </authorList>
    </citation>
    <scope>NUCLEOTIDE SEQUENCE [LARGE SCALE GENOMIC DNA]</scope>
    <source>
        <strain evidence="1 2">17J27-24</strain>
    </source>
</reference>